<evidence type="ECO:0000259" key="3">
    <source>
        <dbReference type="Pfam" id="PF08541"/>
    </source>
</evidence>
<organism evidence="5 6">
    <name type="scientific">Rapidithrix thailandica</name>
    <dbReference type="NCBI Taxonomy" id="413964"/>
    <lineage>
        <taxon>Bacteria</taxon>
        <taxon>Pseudomonadati</taxon>
        <taxon>Bacteroidota</taxon>
        <taxon>Cytophagia</taxon>
        <taxon>Cytophagales</taxon>
        <taxon>Flammeovirgaceae</taxon>
        <taxon>Rapidithrix</taxon>
    </lineage>
</organism>
<evidence type="ECO:0000313" key="6">
    <source>
        <dbReference type="Proteomes" id="UP001403385"/>
    </source>
</evidence>
<keyword evidence="6" id="KW-1185">Reference proteome</keyword>
<dbReference type="Pfam" id="PF08545">
    <property type="entry name" value="ACP_syn_III"/>
    <property type="match status" value="1"/>
</dbReference>
<keyword evidence="2" id="KW-0012">Acyltransferase</keyword>
<dbReference type="InterPro" id="IPR016039">
    <property type="entry name" value="Thiolase-like"/>
</dbReference>
<proteinExistence type="predicted"/>
<dbReference type="InterPro" id="IPR013747">
    <property type="entry name" value="ACP_syn_III_C"/>
</dbReference>
<dbReference type="GO" id="GO:0004315">
    <property type="term" value="F:3-oxoacyl-[acyl-carrier-protein] synthase activity"/>
    <property type="evidence" value="ECO:0007669"/>
    <property type="project" value="InterPro"/>
</dbReference>
<dbReference type="RefSeq" id="WP_346823928.1">
    <property type="nucleotide sequence ID" value="NZ_JBDKWZ010000020.1"/>
</dbReference>
<dbReference type="NCBIfam" id="NF006829">
    <property type="entry name" value="PRK09352.1"/>
    <property type="match status" value="1"/>
</dbReference>
<dbReference type="GO" id="GO:0044550">
    <property type="term" value="P:secondary metabolite biosynthetic process"/>
    <property type="evidence" value="ECO:0007669"/>
    <property type="project" value="TreeGrafter"/>
</dbReference>
<dbReference type="EMBL" id="JBDKWZ010000020">
    <property type="protein sequence ID" value="MEN7551147.1"/>
    <property type="molecule type" value="Genomic_DNA"/>
</dbReference>
<feature type="domain" description="Beta-ketoacyl-[acyl-carrier-protein] synthase III N-terminal" evidence="4">
    <location>
        <begin position="114"/>
        <end position="189"/>
    </location>
</feature>
<dbReference type="Pfam" id="PF08541">
    <property type="entry name" value="ACP_syn_III_C"/>
    <property type="match status" value="1"/>
</dbReference>
<reference evidence="5 6" key="1">
    <citation type="submission" date="2024-04" db="EMBL/GenBank/DDBJ databases">
        <title>Novel genus in family Flammeovirgaceae.</title>
        <authorList>
            <person name="Nguyen T.H."/>
            <person name="Vuong T.Q."/>
            <person name="Le H."/>
            <person name="Kim S.-G."/>
        </authorList>
    </citation>
    <scope>NUCLEOTIDE SEQUENCE [LARGE SCALE GENOMIC DNA]</scope>
    <source>
        <strain evidence="5 6">JCM 23209</strain>
    </source>
</reference>
<evidence type="ECO:0000256" key="2">
    <source>
        <dbReference type="ARBA" id="ARBA00023315"/>
    </source>
</evidence>
<gene>
    <name evidence="5" type="ORF">AAG747_24710</name>
</gene>
<accession>A0AAW9S4N3</accession>
<dbReference type="Proteomes" id="UP001403385">
    <property type="component" value="Unassembled WGS sequence"/>
</dbReference>
<evidence type="ECO:0000259" key="4">
    <source>
        <dbReference type="Pfam" id="PF08545"/>
    </source>
</evidence>
<sequence>MAFLEFQNIGITGIAAAVPKTVINNYEYTAHFNKEDVKEIVEKTGIEERRFVDEHTCSSDLCFAAAEKLFSDMEIDKSEIDLLVFVSQTPDYRMPATAVILQHKLDLPSTTIAFDLSLGCSGFVYGLSVVYSFMQQNGLRKALLLDGETRSRVYSPKDRKTAFLFGDGGIAALIEKDKKFGDSFFSLNSDGSRESLIKINAGGYRNPSSVDTLKEKVIDEYGNIRSEEHGYMNGADVFNFVIREIPKNIKALSSHAKVDLSVIDYFVFHQANSYMNGYLQKKMKITAAKAPISIAKFGNTSSVSIPLTIVSELQNKLQERKQLLLCGFGVGMSWATAIINTEDCHISDITEV</sequence>
<evidence type="ECO:0000313" key="5">
    <source>
        <dbReference type="EMBL" id="MEN7551147.1"/>
    </source>
</evidence>
<dbReference type="CDD" id="cd00830">
    <property type="entry name" value="KAS_III"/>
    <property type="match status" value="1"/>
</dbReference>
<protein>
    <submittedName>
        <fullName evidence="5">Ketoacyl-ACP synthase III</fullName>
    </submittedName>
</protein>
<dbReference type="AlphaFoldDB" id="A0AAW9S4N3"/>
<dbReference type="GO" id="GO:0006633">
    <property type="term" value="P:fatty acid biosynthetic process"/>
    <property type="evidence" value="ECO:0007669"/>
    <property type="project" value="InterPro"/>
</dbReference>
<comment type="caution">
    <text evidence="5">The sequence shown here is derived from an EMBL/GenBank/DDBJ whole genome shotgun (WGS) entry which is preliminary data.</text>
</comment>
<dbReference type="PANTHER" id="PTHR34069">
    <property type="entry name" value="3-OXOACYL-[ACYL-CARRIER-PROTEIN] SYNTHASE 3"/>
    <property type="match status" value="1"/>
</dbReference>
<dbReference type="PANTHER" id="PTHR34069:SF3">
    <property type="entry name" value="ACYL-COA:ACYL-COA ALKYLTRANSFERASE"/>
    <property type="match status" value="1"/>
</dbReference>
<feature type="domain" description="Beta-ketoacyl-[acyl-carrier-protein] synthase III C-terminal" evidence="3">
    <location>
        <begin position="256"/>
        <end position="340"/>
    </location>
</feature>
<evidence type="ECO:0000256" key="1">
    <source>
        <dbReference type="ARBA" id="ARBA00022679"/>
    </source>
</evidence>
<dbReference type="Gene3D" id="3.40.47.10">
    <property type="match status" value="1"/>
</dbReference>
<dbReference type="InterPro" id="IPR013751">
    <property type="entry name" value="ACP_syn_III_N"/>
</dbReference>
<keyword evidence="1" id="KW-0808">Transferase</keyword>
<name>A0AAW9S4N3_9BACT</name>
<dbReference type="SUPFAM" id="SSF53901">
    <property type="entry name" value="Thiolase-like"/>
    <property type="match status" value="1"/>
</dbReference>